<evidence type="ECO:0000313" key="2">
    <source>
        <dbReference type="Proteomes" id="UP000322917"/>
    </source>
</evidence>
<protein>
    <submittedName>
        <fullName evidence="1">Ferredoxin-thioredoxin reductase, catalytic subunit</fullName>
    </submittedName>
</protein>
<dbReference type="GO" id="GO:0016730">
    <property type="term" value="F:oxidoreductase activity, acting on iron-sulfur proteins as donors"/>
    <property type="evidence" value="ECO:0007669"/>
    <property type="project" value="InterPro"/>
</dbReference>
<dbReference type="Proteomes" id="UP000322917">
    <property type="component" value="Unassembled WGS sequence"/>
</dbReference>
<dbReference type="OrthoDB" id="9782739at2"/>
<reference evidence="1 2" key="1">
    <citation type="submission" date="2016-11" db="EMBL/GenBank/DDBJ databases">
        <authorList>
            <person name="Varghese N."/>
            <person name="Submissions S."/>
        </authorList>
    </citation>
    <scope>NUCLEOTIDE SEQUENCE [LARGE SCALE GENOMIC DNA]</scope>
    <source>
        <strain evidence="1 2">DSM 15287</strain>
    </source>
</reference>
<dbReference type="SUPFAM" id="SSF57662">
    <property type="entry name" value="Ferredoxin thioredoxin reductase (FTR), catalytic beta chain"/>
    <property type="match status" value="1"/>
</dbReference>
<dbReference type="EMBL" id="FQZD01000041">
    <property type="protein sequence ID" value="SHJ82245.1"/>
    <property type="molecule type" value="Genomic_DNA"/>
</dbReference>
<name>A0A1M6MFK5_9FIRM</name>
<gene>
    <name evidence="1" type="ORF">SAMN02745170_03419</name>
</gene>
<organism evidence="1 2">
    <name type="scientific">Propionispora hippei DSM 15287</name>
    <dbReference type="NCBI Taxonomy" id="1123003"/>
    <lineage>
        <taxon>Bacteria</taxon>
        <taxon>Bacillati</taxon>
        <taxon>Bacillota</taxon>
        <taxon>Negativicutes</taxon>
        <taxon>Selenomonadales</taxon>
        <taxon>Sporomusaceae</taxon>
        <taxon>Propionispora</taxon>
    </lineage>
</organism>
<dbReference type="InterPro" id="IPR004209">
    <property type="entry name" value="FTR_bsu"/>
</dbReference>
<dbReference type="Pfam" id="PF02943">
    <property type="entry name" value="FeThRed_B"/>
    <property type="match status" value="1"/>
</dbReference>
<proteinExistence type="predicted"/>
<dbReference type="Gene3D" id="3.90.460.10">
    <property type="entry name" value="Ferredoxin thioredoxin reductase catalytic beta subunit"/>
    <property type="match status" value="1"/>
</dbReference>
<dbReference type="InterPro" id="IPR036644">
    <property type="entry name" value="FTR_bsu_sf"/>
</dbReference>
<accession>A0A1M6MFK5</accession>
<dbReference type="AlphaFoldDB" id="A0A1M6MFK5"/>
<dbReference type="RefSeq" id="WP_149736020.1">
    <property type="nucleotide sequence ID" value="NZ_FQZD01000041.1"/>
</dbReference>
<keyword evidence="2" id="KW-1185">Reference proteome</keyword>
<sequence length="70" mass="8059">MAEKWYERVAKQFGAEVNAEMETTITEGLSRNKALYGARYCPCKLQRTPDNICPCKEFREEGHCHCGLFV</sequence>
<evidence type="ECO:0000313" key="1">
    <source>
        <dbReference type="EMBL" id="SHJ82245.1"/>
    </source>
</evidence>